<dbReference type="PANTHER" id="PTHR37984:SF15">
    <property type="entry name" value="INTEGRASE CATALYTIC DOMAIN-CONTAINING PROTEIN"/>
    <property type="match status" value="1"/>
</dbReference>
<dbReference type="OrthoDB" id="407598at2759"/>
<sequence length="214" mass="24713">MLSYGPVSNTKTLLLQWHKLKIGKDGLLRHESGPYTQLVLPRKFLPTVYKELHQDMVHLGAERVVQLARERFYWPNMEREIIHFVTNVCGCPKQRRPARPTCAPLCSITTCSPFELIPIDYMYLEKSSGGYEYILVIVDHFTRFAQAYPTRNKSSTTASEKLYNDFILRFGFPAHILHDQGRERRKQSTQSVRKAHWNSSTSNNTLPSSGQRQG</sequence>
<dbReference type="Gene3D" id="1.10.340.70">
    <property type="match status" value="1"/>
</dbReference>
<dbReference type="EMBL" id="CACRXK020031487">
    <property type="protein sequence ID" value="CAB4043094.1"/>
    <property type="molecule type" value="Genomic_DNA"/>
</dbReference>
<dbReference type="InterPro" id="IPR012337">
    <property type="entry name" value="RNaseH-like_sf"/>
</dbReference>
<protein>
    <submittedName>
        <fullName evidence="3">Retrovirus-related Pol poly from transposon 412, partial</fullName>
    </submittedName>
</protein>
<dbReference type="Gene3D" id="3.30.420.10">
    <property type="entry name" value="Ribonuclease H-like superfamily/Ribonuclease H"/>
    <property type="match status" value="1"/>
</dbReference>
<feature type="domain" description="Integrase catalytic" evidence="2">
    <location>
        <begin position="109"/>
        <end position="214"/>
    </location>
</feature>
<comment type="caution">
    <text evidence="3">The sequence shown here is derived from an EMBL/GenBank/DDBJ whole genome shotgun (WGS) entry which is preliminary data.</text>
</comment>
<dbReference type="PANTHER" id="PTHR37984">
    <property type="entry name" value="PROTEIN CBG26694"/>
    <property type="match status" value="1"/>
</dbReference>
<name>A0A6S7KJR1_PARCT</name>
<dbReference type="InterPro" id="IPR050951">
    <property type="entry name" value="Retrovirus_Pol_polyprotein"/>
</dbReference>
<dbReference type="GO" id="GO:0015074">
    <property type="term" value="P:DNA integration"/>
    <property type="evidence" value="ECO:0007669"/>
    <property type="project" value="InterPro"/>
</dbReference>
<dbReference type="SUPFAM" id="SSF53098">
    <property type="entry name" value="Ribonuclease H-like"/>
    <property type="match status" value="1"/>
</dbReference>
<dbReference type="Pfam" id="PF00665">
    <property type="entry name" value="rve"/>
    <property type="match status" value="1"/>
</dbReference>
<accession>A0A6S7KJR1</accession>
<dbReference type="InterPro" id="IPR041588">
    <property type="entry name" value="Integrase_H2C2"/>
</dbReference>
<gene>
    <name evidence="3" type="ORF">PACLA_8A041539</name>
</gene>
<dbReference type="PROSITE" id="PS50994">
    <property type="entry name" value="INTEGRASE"/>
    <property type="match status" value="1"/>
</dbReference>
<dbReference type="InterPro" id="IPR036397">
    <property type="entry name" value="RNaseH_sf"/>
</dbReference>
<dbReference type="Pfam" id="PF17921">
    <property type="entry name" value="Integrase_H2C2"/>
    <property type="match status" value="1"/>
</dbReference>
<evidence type="ECO:0000313" key="4">
    <source>
        <dbReference type="Proteomes" id="UP001152795"/>
    </source>
</evidence>
<organism evidence="3 4">
    <name type="scientific">Paramuricea clavata</name>
    <name type="common">Red gorgonian</name>
    <name type="synonym">Violescent sea-whip</name>
    <dbReference type="NCBI Taxonomy" id="317549"/>
    <lineage>
        <taxon>Eukaryota</taxon>
        <taxon>Metazoa</taxon>
        <taxon>Cnidaria</taxon>
        <taxon>Anthozoa</taxon>
        <taxon>Octocorallia</taxon>
        <taxon>Malacalcyonacea</taxon>
        <taxon>Plexauridae</taxon>
        <taxon>Paramuricea</taxon>
    </lineage>
</organism>
<dbReference type="AlphaFoldDB" id="A0A6S7KJR1"/>
<dbReference type="Proteomes" id="UP001152795">
    <property type="component" value="Unassembled WGS sequence"/>
</dbReference>
<reference evidence="3" key="1">
    <citation type="submission" date="2020-04" db="EMBL/GenBank/DDBJ databases">
        <authorList>
            <person name="Alioto T."/>
            <person name="Alioto T."/>
            <person name="Gomez Garrido J."/>
        </authorList>
    </citation>
    <scope>NUCLEOTIDE SEQUENCE</scope>
    <source>
        <strain evidence="3">A484AB</strain>
    </source>
</reference>
<feature type="region of interest" description="Disordered" evidence="1">
    <location>
        <begin position="180"/>
        <end position="214"/>
    </location>
</feature>
<dbReference type="FunFam" id="1.10.340.70:FF:000001">
    <property type="entry name" value="Retrovirus-related Pol polyprotein from transposon gypsy-like Protein"/>
    <property type="match status" value="1"/>
</dbReference>
<dbReference type="InterPro" id="IPR001584">
    <property type="entry name" value="Integrase_cat-core"/>
</dbReference>
<proteinExistence type="predicted"/>
<evidence type="ECO:0000259" key="2">
    <source>
        <dbReference type="PROSITE" id="PS50994"/>
    </source>
</evidence>
<evidence type="ECO:0000313" key="3">
    <source>
        <dbReference type="EMBL" id="CAB4043094.1"/>
    </source>
</evidence>
<keyword evidence="4" id="KW-1185">Reference proteome</keyword>
<evidence type="ECO:0000256" key="1">
    <source>
        <dbReference type="SAM" id="MobiDB-lite"/>
    </source>
</evidence>
<dbReference type="GO" id="GO:0003676">
    <property type="term" value="F:nucleic acid binding"/>
    <property type="evidence" value="ECO:0007669"/>
    <property type="project" value="InterPro"/>
</dbReference>